<dbReference type="FunCoup" id="D3AX99">
    <property type="interactions" value="431"/>
</dbReference>
<keyword evidence="6" id="KW-1185">Reference proteome</keyword>
<comment type="catalytic activity">
    <reaction evidence="4">
        <text>D-glyceraldehyde 3-phosphate = dihydroxyacetone phosphate</text>
        <dbReference type="Rhea" id="RHEA:18585"/>
        <dbReference type="ChEBI" id="CHEBI:57642"/>
        <dbReference type="ChEBI" id="CHEBI:59776"/>
        <dbReference type="EC" id="5.3.1.1"/>
    </reaction>
</comment>
<evidence type="ECO:0000256" key="1">
    <source>
        <dbReference type="ARBA" id="ARBA00007422"/>
    </source>
</evidence>
<proteinExistence type="inferred from homology"/>
<dbReference type="SUPFAM" id="SSF51351">
    <property type="entry name" value="Triosephosphate isomerase (TIM)"/>
    <property type="match status" value="1"/>
</dbReference>
<dbReference type="HAMAP" id="MF_00147_B">
    <property type="entry name" value="TIM_B"/>
    <property type="match status" value="1"/>
</dbReference>
<dbReference type="InterPro" id="IPR000652">
    <property type="entry name" value="Triosephosphate_isomerase"/>
</dbReference>
<sequence length="258" mass="28243">MTVITRKFFIGGNHKLHGNKESLTTLIKSLNNATFPSEDIVELVISPPIIYLETAQSLIGPRIQVAAQNCYSESKGAFTGEISAEMVKDLGCQWVILGHSERRRVFGESSAVIAKKIEHAMQVGLSVIFCIGELLVDREANKTESILAEQLSDIVKSVPDWRRLVIAYEPVWAIGTGVVATPKQTQDAHQFIRKWLATNVSEQVAKETRIIYGGSVNATNCVDLSKETDVDGFLLGFAALVADDFTTIVSYAKPKSSS</sequence>
<dbReference type="EMBL" id="ADBJ01000003">
    <property type="protein sequence ID" value="EFA86168.1"/>
    <property type="molecule type" value="Genomic_DNA"/>
</dbReference>
<dbReference type="Pfam" id="PF00121">
    <property type="entry name" value="TIM"/>
    <property type="match status" value="1"/>
</dbReference>
<name>D3AX99_HETP5</name>
<dbReference type="InterPro" id="IPR035990">
    <property type="entry name" value="TIM_sf"/>
</dbReference>
<dbReference type="PANTHER" id="PTHR21139:SF2">
    <property type="entry name" value="TRIOSEPHOSPHATE ISOMERASE"/>
    <property type="match status" value="1"/>
</dbReference>
<evidence type="ECO:0000256" key="2">
    <source>
        <dbReference type="ARBA" id="ARBA00011738"/>
    </source>
</evidence>
<dbReference type="FunFam" id="3.20.20.70:FF:000025">
    <property type="entry name" value="Triosephosphate isomerase"/>
    <property type="match status" value="1"/>
</dbReference>
<evidence type="ECO:0000256" key="4">
    <source>
        <dbReference type="RuleBase" id="RU363013"/>
    </source>
</evidence>
<evidence type="ECO:0000313" key="6">
    <source>
        <dbReference type="Proteomes" id="UP000001396"/>
    </source>
</evidence>
<dbReference type="GeneID" id="31356261"/>
<dbReference type="AlphaFoldDB" id="D3AX99"/>
<evidence type="ECO:0000313" key="5">
    <source>
        <dbReference type="EMBL" id="EFA86168.1"/>
    </source>
</evidence>
<organism evidence="5 6">
    <name type="scientific">Heterostelium pallidum (strain ATCC 26659 / Pp 5 / PN500)</name>
    <name type="common">Cellular slime mold</name>
    <name type="synonym">Polysphondylium pallidum</name>
    <dbReference type="NCBI Taxonomy" id="670386"/>
    <lineage>
        <taxon>Eukaryota</taxon>
        <taxon>Amoebozoa</taxon>
        <taxon>Evosea</taxon>
        <taxon>Eumycetozoa</taxon>
        <taxon>Dictyostelia</taxon>
        <taxon>Acytosteliales</taxon>
        <taxon>Acytosteliaceae</taxon>
        <taxon>Heterostelium</taxon>
    </lineage>
</organism>
<keyword evidence="4" id="KW-0312">Gluconeogenesis</keyword>
<dbReference type="GO" id="GO:0006094">
    <property type="term" value="P:gluconeogenesis"/>
    <property type="evidence" value="ECO:0007669"/>
    <property type="project" value="UniProtKB-UniPathway"/>
</dbReference>
<dbReference type="GO" id="GO:0005829">
    <property type="term" value="C:cytosol"/>
    <property type="evidence" value="ECO:0007669"/>
    <property type="project" value="TreeGrafter"/>
</dbReference>
<dbReference type="PROSITE" id="PS51440">
    <property type="entry name" value="TIM_2"/>
    <property type="match status" value="1"/>
</dbReference>
<keyword evidence="3 4" id="KW-0413">Isomerase</keyword>
<dbReference type="NCBIfam" id="TIGR00419">
    <property type="entry name" value="tim"/>
    <property type="match status" value="1"/>
</dbReference>
<dbReference type="Proteomes" id="UP000001396">
    <property type="component" value="Unassembled WGS sequence"/>
</dbReference>
<dbReference type="Gene3D" id="3.20.20.70">
    <property type="entry name" value="Aldolase class I"/>
    <property type="match status" value="1"/>
</dbReference>
<gene>
    <name evidence="5" type="ORF">PPL_00730</name>
</gene>
<dbReference type="GO" id="GO:0046166">
    <property type="term" value="P:glyceraldehyde-3-phosphate biosynthetic process"/>
    <property type="evidence" value="ECO:0007669"/>
    <property type="project" value="TreeGrafter"/>
</dbReference>
<comment type="pathway">
    <text evidence="4">Carbohydrate biosynthesis; gluconeogenesis.</text>
</comment>
<dbReference type="PROSITE" id="PS00171">
    <property type="entry name" value="TIM_1"/>
    <property type="match status" value="1"/>
</dbReference>
<dbReference type="STRING" id="670386.D3AX99"/>
<dbReference type="GO" id="GO:0019563">
    <property type="term" value="P:glycerol catabolic process"/>
    <property type="evidence" value="ECO:0007669"/>
    <property type="project" value="TreeGrafter"/>
</dbReference>
<dbReference type="InterPro" id="IPR013785">
    <property type="entry name" value="Aldolase_TIM"/>
</dbReference>
<dbReference type="UniPathway" id="UPA00138"/>
<comment type="pathway">
    <text evidence="4">Carbohydrate degradation; glycolysis; D-glyceraldehyde 3-phosphate from glycerone phosphate: step 1/1.</text>
</comment>
<dbReference type="EC" id="5.3.1.1" evidence="4"/>
<accession>D3AX99</accession>
<dbReference type="InterPro" id="IPR020861">
    <property type="entry name" value="Triosephosphate_isomerase_AS"/>
</dbReference>
<evidence type="ECO:0000256" key="3">
    <source>
        <dbReference type="ARBA" id="ARBA00023235"/>
    </source>
</evidence>
<dbReference type="PANTHER" id="PTHR21139">
    <property type="entry name" value="TRIOSEPHOSPHATE ISOMERASE"/>
    <property type="match status" value="1"/>
</dbReference>
<dbReference type="OMA" id="NWKMHMT"/>
<dbReference type="GO" id="GO:0004807">
    <property type="term" value="F:triose-phosphate isomerase activity"/>
    <property type="evidence" value="ECO:0007669"/>
    <property type="project" value="UniProtKB-EC"/>
</dbReference>
<dbReference type="InterPro" id="IPR022896">
    <property type="entry name" value="TrioseP_Isoase_bac/euk"/>
</dbReference>
<dbReference type="InParanoid" id="D3AX99"/>
<comment type="caution">
    <text evidence="5">The sequence shown here is derived from an EMBL/GenBank/DDBJ whole genome shotgun (WGS) entry which is preliminary data.</text>
</comment>
<protein>
    <recommendedName>
        <fullName evidence="4">Triosephosphate isomerase</fullName>
        <ecNumber evidence="4">5.3.1.1</ecNumber>
    </recommendedName>
</protein>
<dbReference type="RefSeq" id="XP_020438273.1">
    <property type="nucleotide sequence ID" value="XM_020571750.1"/>
</dbReference>
<keyword evidence="4" id="KW-0324">Glycolysis</keyword>
<dbReference type="CDD" id="cd00311">
    <property type="entry name" value="TIM"/>
    <property type="match status" value="1"/>
</dbReference>
<reference evidence="5 6" key="1">
    <citation type="journal article" date="2011" name="Genome Res.">
        <title>Phylogeny-wide analysis of social amoeba genomes highlights ancient origins for complex intercellular communication.</title>
        <authorList>
            <person name="Heidel A.J."/>
            <person name="Lawal H.M."/>
            <person name="Felder M."/>
            <person name="Schilde C."/>
            <person name="Helps N.R."/>
            <person name="Tunggal B."/>
            <person name="Rivero F."/>
            <person name="John U."/>
            <person name="Schleicher M."/>
            <person name="Eichinger L."/>
            <person name="Platzer M."/>
            <person name="Noegel A.A."/>
            <person name="Schaap P."/>
            <person name="Gloeckner G."/>
        </authorList>
    </citation>
    <scope>NUCLEOTIDE SEQUENCE [LARGE SCALE GENOMIC DNA]</scope>
    <source>
        <strain evidence="6">ATCC 26659 / Pp 5 / PN500</strain>
    </source>
</reference>
<comment type="similarity">
    <text evidence="1 4">Belongs to the triosephosphate isomerase family.</text>
</comment>
<dbReference type="UniPathway" id="UPA00109">
    <property type="reaction ID" value="UER00189"/>
</dbReference>
<comment type="subunit">
    <text evidence="2">Homodimer.</text>
</comment>
<dbReference type="GO" id="GO:0006096">
    <property type="term" value="P:glycolytic process"/>
    <property type="evidence" value="ECO:0007669"/>
    <property type="project" value="UniProtKB-UniPathway"/>
</dbReference>